<dbReference type="InterPro" id="IPR036005">
    <property type="entry name" value="Creatinase/aminopeptidase-like"/>
</dbReference>
<evidence type="ECO:0000259" key="6">
    <source>
        <dbReference type="Pfam" id="PF00557"/>
    </source>
</evidence>
<dbReference type="SUPFAM" id="SSF55920">
    <property type="entry name" value="Creatinase/aminopeptidase"/>
    <property type="match status" value="1"/>
</dbReference>
<gene>
    <name evidence="8" type="ORF">AVDCRST_MAG33-1770</name>
</gene>
<dbReference type="InterPro" id="IPR050659">
    <property type="entry name" value="Peptidase_M24B"/>
</dbReference>
<dbReference type="PROSITE" id="PS00491">
    <property type="entry name" value="PROLINE_PEPTIDASE"/>
    <property type="match status" value="1"/>
</dbReference>
<feature type="domain" description="Peptidase M24" evidence="6">
    <location>
        <begin position="163"/>
        <end position="361"/>
    </location>
</feature>
<dbReference type="GO" id="GO:0008237">
    <property type="term" value="F:metallopeptidase activity"/>
    <property type="evidence" value="ECO:0007669"/>
    <property type="project" value="UniProtKB-KW"/>
</dbReference>
<keyword evidence="1" id="KW-0645">Protease</keyword>
<dbReference type="InterPro" id="IPR000587">
    <property type="entry name" value="Creatinase_N"/>
</dbReference>
<dbReference type="PANTHER" id="PTHR46112">
    <property type="entry name" value="AMINOPEPTIDASE"/>
    <property type="match status" value="1"/>
</dbReference>
<dbReference type="InterPro" id="IPR000994">
    <property type="entry name" value="Pept_M24"/>
</dbReference>
<dbReference type="EMBL" id="CADCWK010000183">
    <property type="protein sequence ID" value="CAA9562162.1"/>
    <property type="molecule type" value="Genomic_DNA"/>
</dbReference>
<keyword evidence="2 5" id="KW-0479">Metal-binding</keyword>
<dbReference type="InterPro" id="IPR029149">
    <property type="entry name" value="Creatin/AminoP/Spt16_N"/>
</dbReference>
<dbReference type="Pfam" id="PF00557">
    <property type="entry name" value="Peptidase_M24"/>
    <property type="match status" value="1"/>
</dbReference>
<dbReference type="SUPFAM" id="SSF53092">
    <property type="entry name" value="Creatinase/prolidase N-terminal domain"/>
    <property type="match status" value="1"/>
</dbReference>
<reference evidence="8" key="1">
    <citation type="submission" date="2020-02" db="EMBL/GenBank/DDBJ databases">
        <authorList>
            <person name="Meier V. D."/>
        </authorList>
    </citation>
    <scope>NUCLEOTIDE SEQUENCE</scope>
    <source>
        <strain evidence="8">AVDCRST_MAG33</strain>
    </source>
</reference>
<sequence length="376" mass="39617">MTGTAQTGPTAHWRGADRLHERRQRLIEGLGRSGIDGCLVSSDPARTYLSGFMAASHDVVPVAVLLVGPGQSTLLTSPNNAEWASSEAPGLHVADWVRPWWGTLADHLSARGWRTIGFQASDVSVAAHQALTAALGDDVSFRDIGGLLDGMRAIKDDAEIRALARAAAITDQAFEEVTDRLVAGTTEQDLAWDLTVAMRRLGAEGSSVIVASGPNAARPHHAPGPRAIDPGEPVIIDMGARVDGYLADLTRTVWVGEPDETLATIYPIVAEANLVTQAAVRAGVTGRSIDDVARSFIAASGYADRFVHGVGHGVGLEIHEAPSAGPASTDTLLTGHSLTVEPGIYLPGWGGVRVEDLGIVRDDGFDCLSRASKRRI</sequence>
<evidence type="ECO:0000313" key="8">
    <source>
        <dbReference type="EMBL" id="CAA9562162.1"/>
    </source>
</evidence>
<dbReference type="GO" id="GO:0004177">
    <property type="term" value="F:aminopeptidase activity"/>
    <property type="evidence" value="ECO:0007669"/>
    <property type="project" value="UniProtKB-KW"/>
</dbReference>
<evidence type="ECO:0000256" key="2">
    <source>
        <dbReference type="ARBA" id="ARBA00022723"/>
    </source>
</evidence>
<keyword evidence="4" id="KW-0482">Metalloprotease</keyword>
<evidence type="ECO:0000256" key="1">
    <source>
        <dbReference type="ARBA" id="ARBA00022670"/>
    </source>
</evidence>
<organism evidence="8">
    <name type="scientific">uncultured Thermomicrobiales bacterium</name>
    <dbReference type="NCBI Taxonomy" id="1645740"/>
    <lineage>
        <taxon>Bacteria</taxon>
        <taxon>Pseudomonadati</taxon>
        <taxon>Thermomicrobiota</taxon>
        <taxon>Thermomicrobia</taxon>
        <taxon>Thermomicrobiales</taxon>
        <taxon>environmental samples</taxon>
    </lineage>
</organism>
<accession>A0A6J4UWU9</accession>
<evidence type="ECO:0000259" key="7">
    <source>
        <dbReference type="Pfam" id="PF01321"/>
    </source>
</evidence>
<dbReference type="PANTHER" id="PTHR46112:SF3">
    <property type="entry name" value="AMINOPEPTIDASE YPDF"/>
    <property type="match status" value="1"/>
</dbReference>
<evidence type="ECO:0000256" key="3">
    <source>
        <dbReference type="ARBA" id="ARBA00022801"/>
    </source>
</evidence>
<feature type="domain" description="Creatinase N-terminal" evidence="7">
    <location>
        <begin position="22"/>
        <end position="154"/>
    </location>
</feature>
<keyword evidence="8" id="KW-0031">Aminopeptidase</keyword>
<dbReference type="Gene3D" id="3.40.350.10">
    <property type="entry name" value="Creatinase/prolidase N-terminal domain"/>
    <property type="match status" value="1"/>
</dbReference>
<protein>
    <submittedName>
        <fullName evidence="8">Aminopeptidase YpdF (MP-, MA-, MS-, AP-, NP-specific)</fullName>
    </submittedName>
</protein>
<dbReference type="Pfam" id="PF01321">
    <property type="entry name" value="Creatinase_N"/>
    <property type="match status" value="1"/>
</dbReference>
<dbReference type="GO" id="GO:0046872">
    <property type="term" value="F:metal ion binding"/>
    <property type="evidence" value="ECO:0007669"/>
    <property type="project" value="UniProtKB-KW"/>
</dbReference>
<proteinExistence type="inferred from homology"/>
<comment type="similarity">
    <text evidence="5">Belongs to the peptidase M24B family.</text>
</comment>
<dbReference type="CDD" id="cd01092">
    <property type="entry name" value="APP-like"/>
    <property type="match status" value="1"/>
</dbReference>
<dbReference type="AlphaFoldDB" id="A0A6J4UWU9"/>
<evidence type="ECO:0000256" key="5">
    <source>
        <dbReference type="RuleBase" id="RU000590"/>
    </source>
</evidence>
<dbReference type="InterPro" id="IPR001131">
    <property type="entry name" value="Peptidase_M24B_aminopep-P_CS"/>
</dbReference>
<name>A0A6J4UWU9_9BACT</name>
<dbReference type="Gene3D" id="3.90.230.10">
    <property type="entry name" value="Creatinase/methionine aminopeptidase superfamily"/>
    <property type="match status" value="1"/>
</dbReference>
<dbReference type="GO" id="GO:0006508">
    <property type="term" value="P:proteolysis"/>
    <property type="evidence" value="ECO:0007669"/>
    <property type="project" value="UniProtKB-KW"/>
</dbReference>
<evidence type="ECO:0000256" key="4">
    <source>
        <dbReference type="ARBA" id="ARBA00023049"/>
    </source>
</evidence>
<keyword evidence="3" id="KW-0378">Hydrolase</keyword>